<dbReference type="SUPFAM" id="SSF48695">
    <property type="entry name" value="Multiheme cytochromes"/>
    <property type="match status" value="1"/>
</dbReference>
<keyword evidence="4" id="KW-1185">Reference proteome</keyword>
<dbReference type="PANTHER" id="PTHR39425:SF1">
    <property type="entry name" value="CYTOCHROME C7-LIKE DOMAIN-CONTAINING PROTEIN"/>
    <property type="match status" value="1"/>
</dbReference>
<evidence type="ECO:0000313" key="4">
    <source>
        <dbReference type="Proteomes" id="UP000006793"/>
    </source>
</evidence>
<dbReference type="Proteomes" id="UP000006793">
    <property type="component" value="Chromosome"/>
</dbReference>
<dbReference type="PATRIC" id="fig|667014.3.peg.1289"/>
<accession>F8A8N0</accession>
<dbReference type="InterPro" id="IPR036280">
    <property type="entry name" value="Multihaem_cyt_sf"/>
</dbReference>
<dbReference type="STRING" id="667014.Thein_1252"/>
<proteinExistence type="predicted"/>
<evidence type="ECO:0000259" key="2">
    <source>
        <dbReference type="Pfam" id="PF14522"/>
    </source>
</evidence>
<dbReference type="InterPro" id="IPR026352">
    <property type="entry name" value="Nanowire_3heme"/>
</dbReference>
<dbReference type="AlphaFoldDB" id="F8A8N0"/>
<reference evidence="4" key="1">
    <citation type="submission" date="2011-04" db="EMBL/GenBank/DDBJ databases">
        <title>The complete genome of Thermodesulfatator indicus DSM 15286.</title>
        <authorList>
            <person name="Lucas S."/>
            <person name="Copeland A."/>
            <person name="Lapidus A."/>
            <person name="Bruce D."/>
            <person name="Goodwin L."/>
            <person name="Pitluck S."/>
            <person name="Peters L."/>
            <person name="Kyrpides N."/>
            <person name="Mavromatis K."/>
            <person name="Pagani I."/>
            <person name="Ivanova N."/>
            <person name="Saunders L."/>
            <person name="Detter J.C."/>
            <person name="Tapia R."/>
            <person name="Han C."/>
            <person name="Land M."/>
            <person name="Hauser L."/>
            <person name="Markowitz V."/>
            <person name="Cheng J.-F."/>
            <person name="Hugenholtz P."/>
            <person name="Woyke T."/>
            <person name="Wu D."/>
            <person name="Spring S."/>
            <person name="Schroeder M."/>
            <person name="Brambilla E."/>
            <person name="Klenk H.-P."/>
            <person name="Eisen J.A."/>
        </authorList>
    </citation>
    <scope>NUCLEOTIDE SEQUENCE [LARGE SCALE GENOMIC DNA]</scope>
    <source>
        <strain evidence="4">DSM 15286 / JCM 11887 / CIR29812</strain>
    </source>
</reference>
<feature type="chain" id="PRO_5003367604" description="Cytochrome c7-like domain-containing protein" evidence="1">
    <location>
        <begin position="26"/>
        <end position="131"/>
    </location>
</feature>
<dbReference type="KEGG" id="tid:Thein_1252"/>
<dbReference type="PANTHER" id="PTHR39425">
    <property type="entry name" value="LIPOPROTEIN CYTOCHROME C"/>
    <property type="match status" value="1"/>
</dbReference>
<dbReference type="RefSeq" id="WP_013907862.1">
    <property type="nucleotide sequence ID" value="NC_015681.1"/>
</dbReference>
<dbReference type="PaxDb" id="667014-Thein_1252"/>
<evidence type="ECO:0000256" key="1">
    <source>
        <dbReference type="SAM" id="SignalP"/>
    </source>
</evidence>
<dbReference type="InterPro" id="IPR029467">
    <property type="entry name" value="Cyt_c7-like"/>
</dbReference>
<sequence>MKRCFLLSIPLILLCCFFISKPLWGQEDEDEYPQEPIIFTKPVKAVIFDHKFHVEEAGLSCEDCHDDVFEMATGTAEENEDFNMEALYNGKYCGACHDGESAFASDKKCTTCHIGVLGWQRLQRQEKKVSH</sequence>
<name>F8A8N0_THEID</name>
<feature type="domain" description="Cytochrome c7-like" evidence="2">
    <location>
        <begin position="46"/>
        <end position="113"/>
    </location>
</feature>
<dbReference type="Gene3D" id="3.90.10.10">
    <property type="entry name" value="Cytochrome C3"/>
    <property type="match status" value="1"/>
</dbReference>
<dbReference type="HOGENOM" id="CLU_157045_0_0_0"/>
<dbReference type="eggNOG" id="ENOG5031GGB">
    <property type="taxonomic scope" value="Bacteria"/>
</dbReference>
<dbReference type="EMBL" id="CP002683">
    <property type="protein sequence ID" value="AEH45120.1"/>
    <property type="molecule type" value="Genomic_DNA"/>
</dbReference>
<dbReference type="OrthoDB" id="14108at2"/>
<organism evidence="3 4">
    <name type="scientific">Thermodesulfatator indicus (strain DSM 15286 / JCM 11887 / CIR29812)</name>
    <dbReference type="NCBI Taxonomy" id="667014"/>
    <lineage>
        <taxon>Bacteria</taxon>
        <taxon>Pseudomonadati</taxon>
        <taxon>Thermodesulfobacteriota</taxon>
        <taxon>Thermodesulfobacteria</taxon>
        <taxon>Thermodesulfobacteriales</taxon>
        <taxon>Thermodesulfatatoraceae</taxon>
        <taxon>Thermodesulfatator</taxon>
    </lineage>
</organism>
<feature type="signal peptide" evidence="1">
    <location>
        <begin position="1"/>
        <end position="25"/>
    </location>
</feature>
<gene>
    <name evidence="3" type="ordered locus">Thein_1252</name>
</gene>
<dbReference type="CDD" id="cd08168">
    <property type="entry name" value="Cytochrom_C3"/>
    <property type="match status" value="1"/>
</dbReference>
<dbReference type="InParanoid" id="F8A8N0"/>
<reference evidence="3 4" key="2">
    <citation type="journal article" date="2012" name="Stand. Genomic Sci.">
        <title>Complete genome sequence of the thermophilic sulfate-reducing ocean bacterium Thermodesulfatator indicus type strain (CIR29812(T)).</title>
        <authorList>
            <person name="Anderson I."/>
            <person name="Saunders E."/>
            <person name="Lapidus A."/>
            <person name="Nolan M."/>
            <person name="Lucas S."/>
            <person name="Tice H."/>
            <person name="Del Rio T.G."/>
            <person name="Cheng J.F."/>
            <person name="Han C."/>
            <person name="Tapia R."/>
            <person name="Goodwin L.A."/>
            <person name="Pitluck S."/>
            <person name="Liolios K."/>
            <person name="Mavromatis K."/>
            <person name="Pagani I."/>
            <person name="Ivanova N."/>
            <person name="Mikhailova N."/>
            <person name="Pati A."/>
            <person name="Chen A."/>
            <person name="Palaniappan K."/>
            <person name="Land M."/>
            <person name="Hauser L."/>
            <person name="Jeffries C.D."/>
            <person name="Chang Y.J."/>
            <person name="Brambilla E.M."/>
            <person name="Rohde M."/>
            <person name="Spring S."/>
            <person name="Goker M."/>
            <person name="Detter J.C."/>
            <person name="Woyke T."/>
            <person name="Bristow J."/>
            <person name="Eisen J.A."/>
            <person name="Markowitz V."/>
            <person name="Hugenholtz P."/>
            <person name="Kyrpides N.C."/>
            <person name="Klenk H.P."/>
        </authorList>
    </citation>
    <scope>NUCLEOTIDE SEQUENCE [LARGE SCALE GENOMIC DNA]</scope>
    <source>
        <strain evidence="4">DSM 15286 / JCM 11887 / CIR29812</strain>
    </source>
</reference>
<protein>
    <recommendedName>
        <fullName evidence="2">Cytochrome c7-like domain-containing protein</fullName>
    </recommendedName>
</protein>
<keyword evidence="1" id="KW-0732">Signal</keyword>
<evidence type="ECO:0000313" key="3">
    <source>
        <dbReference type="EMBL" id="AEH45120.1"/>
    </source>
</evidence>
<dbReference type="Pfam" id="PF14522">
    <property type="entry name" value="Cytochrome_C7"/>
    <property type="match status" value="1"/>
</dbReference>
<dbReference type="NCBIfam" id="TIGR04257">
    <property type="entry name" value="nanowire_3heme"/>
    <property type="match status" value="1"/>
</dbReference>